<dbReference type="SUPFAM" id="SSF53335">
    <property type="entry name" value="S-adenosyl-L-methionine-dependent methyltransferases"/>
    <property type="match status" value="1"/>
</dbReference>
<dbReference type="NCBIfam" id="TIGR00536">
    <property type="entry name" value="hemK_fam"/>
    <property type="match status" value="1"/>
</dbReference>
<organism evidence="8 9">
    <name type="scientific">Streptacidiphilus fuscans</name>
    <dbReference type="NCBI Taxonomy" id="2789292"/>
    <lineage>
        <taxon>Bacteria</taxon>
        <taxon>Bacillati</taxon>
        <taxon>Actinomycetota</taxon>
        <taxon>Actinomycetes</taxon>
        <taxon>Kitasatosporales</taxon>
        <taxon>Streptomycetaceae</taxon>
        <taxon>Streptacidiphilus</taxon>
    </lineage>
</organism>
<dbReference type="PANTHER" id="PTHR18895:SF74">
    <property type="entry name" value="MTRF1L RELEASE FACTOR GLUTAMINE METHYLTRANSFERASE"/>
    <property type="match status" value="1"/>
</dbReference>
<comment type="caution">
    <text evidence="8">The sequence shown here is derived from an EMBL/GenBank/DDBJ whole genome shotgun (WGS) entry which is preliminary data.</text>
</comment>
<dbReference type="GO" id="GO:0032259">
    <property type="term" value="P:methylation"/>
    <property type="evidence" value="ECO:0007669"/>
    <property type="project" value="UniProtKB-KW"/>
</dbReference>
<name>A0A931B910_9ACTN</name>
<keyword evidence="4" id="KW-0949">S-adenosyl-L-methionine</keyword>
<feature type="domain" description="Methyltransferase small" evidence="7">
    <location>
        <begin position="115"/>
        <end position="199"/>
    </location>
</feature>
<dbReference type="AlphaFoldDB" id="A0A931B910"/>
<feature type="region of interest" description="Disordered" evidence="6">
    <location>
        <begin position="1"/>
        <end position="24"/>
    </location>
</feature>
<protein>
    <recommendedName>
        <fullName evidence="1">peptide chain release factor N(5)-glutamine methyltransferase</fullName>
        <ecNumber evidence="1">2.1.1.297</ecNumber>
    </recommendedName>
</protein>
<evidence type="ECO:0000259" key="7">
    <source>
        <dbReference type="Pfam" id="PF05175"/>
    </source>
</evidence>
<accession>A0A931B910</accession>
<keyword evidence="9" id="KW-1185">Reference proteome</keyword>
<dbReference type="Pfam" id="PF05175">
    <property type="entry name" value="MTS"/>
    <property type="match status" value="1"/>
</dbReference>
<dbReference type="GO" id="GO:0102559">
    <property type="term" value="F:peptide chain release factor N(5)-glutamine methyltransferase activity"/>
    <property type="evidence" value="ECO:0007669"/>
    <property type="project" value="UniProtKB-EC"/>
</dbReference>
<evidence type="ECO:0000256" key="6">
    <source>
        <dbReference type="SAM" id="MobiDB-lite"/>
    </source>
</evidence>
<dbReference type="CDD" id="cd02440">
    <property type="entry name" value="AdoMet_MTases"/>
    <property type="match status" value="1"/>
</dbReference>
<feature type="compositionally biased region" description="Low complexity" evidence="6">
    <location>
        <begin position="9"/>
        <end position="21"/>
    </location>
</feature>
<reference evidence="8" key="1">
    <citation type="submission" date="2020-11" db="EMBL/GenBank/DDBJ databases">
        <title>Isolation and identification of active actinomycetes.</title>
        <authorList>
            <person name="Yu B."/>
        </authorList>
    </citation>
    <scope>NUCLEOTIDE SEQUENCE</scope>
    <source>
        <strain evidence="8">NEAU-YB345</strain>
    </source>
</reference>
<evidence type="ECO:0000256" key="4">
    <source>
        <dbReference type="ARBA" id="ARBA00022691"/>
    </source>
</evidence>
<dbReference type="Proteomes" id="UP000657385">
    <property type="component" value="Unassembled WGS sequence"/>
</dbReference>
<gene>
    <name evidence="8" type="ORF">I2501_30310</name>
</gene>
<dbReference type="Gene3D" id="3.40.50.150">
    <property type="entry name" value="Vaccinia Virus protein VP39"/>
    <property type="match status" value="1"/>
</dbReference>
<dbReference type="EMBL" id="JADPRT010000016">
    <property type="protein sequence ID" value="MBF9072326.1"/>
    <property type="molecule type" value="Genomic_DNA"/>
</dbReference>
<dbReference type="RefSeq" id="WP_196197507.1">
    <property type="nucleotide sequence ID" value="NZ_JADPRT010000016.1"/>
</dbReference>
<keyword evidence="2" id="KW-0489">Methyltransferase</keyword>
<evidence type="ECO:0000256" key="3">
    <source>
        <dbReference type="ARBA" id="ARBA00022679"/>
    </source>
</evidence>
<sequence>MSPTPPPASSSSPSSPASPSRSSRDAVVARLRAAGCVFAEDEADLLLAEAGSPAELDAMTTRRVDGLPLEHVLGWAEFCGLRIHVDHGVFVPRPRTEFLVQQALLTGAASREDPRELVVVDLCCGSGALGAAVSAGLRASGRSVSLHAADIDPAAVDCAHRNLAPYGGHAYVGDLFDALPTALHGRIDVLLANVPYVPTEDVALLPAEAREYEALVALDGGTDGLAVMRRAVAGAARWLAPGGVVLVETSERQEGAAVAAFEAAGLVTRAVTSEEYWATVVIGERTAG</sequence>
<comment type="catalytic activity">
    <reaction evidence="5">
        <text>L-glutaminyl-[peptide chain release factor] + S-adenosyl-L-methionine = N(5)-methyl-L-glutaminyl-[peptide chain release factor] + S-adenosyl-L-homocysteine + H(+)</text>
        <dbReference type="Rhea" id="RHEA:42896"/>
        <dbReference type="Rhea" id="RHEA-COMP:10271"/>
        <dbReference type="Rhea" id="RHEA-COMP:10272"/>
        <dbReference type="ChEBI" id="CHEBI:15378"/>
        <dbReference type="ChEBI" id="CHEBI:30011"/>
        <dbReference type="ChEBI" id="CHEBI:57856"/>
        <dbReference type="ChEBI" id="CHEBI:59789"/>
        <dbReference type="ChEBI" id="CHEBI:61891"/>
        <dbReference type="EC" id="2.1.1.297"/>
    </reaction>
</comment>
<dbReference type="InterPro" id="IPR022446">
    <property type="entry name" value="MeTrfrase_put"/>
</dbReference>
<proteinExistence type="predicted"/>
<dbReference type="InterPro" id="IPR004556">
    <property type="entry name" value="HemK-like"/>
</dbReference>
<dbReference type="InterPro" id="IPR050320">
    <property type="entry name" value="N5-glutamine_MTase"/>
</dbReference>
<dbReference type="PANTHER" id="PTHR18895">
    <property type="entry name" value="HEMK METHYLTRANSFERASE"/>
    <property type="match status" value="1"/>
</dbReference>
<evidence type="ECO:0000313" key="8">
    <source>
        <dbReference type="EMBL" id="MBF9072326.1"/>
    </source>
</evidence>
<evidence type="ECO:0000256" key="2">
    <source>
        <dbReference type="ARBA" id="ARBA00022603"/>
    </source>
</evidence>
<dbReference type="InterPro" id="IPR007848">
    <property type="entry name" value="Small_mtfrase_dom"/>
</dbReference>
<keyword evidence="3" id="KW-0808">Transferase</keyword>
<evidence type="ECO:0000256" key="5">
    <source>
        <dbReference type="ARBA" id="ARBA00048391"/>
    </source>
</evidence>
<evidence type="ECO:0000313" key="9">
    <source>
        <dbReference type="Proteomes" id="UP000657385"/>
    </source>
</evidence>
<dbReference type="NCBIfam" id="TIGR03704">
    <property type="entry name" value="PrmC_rel_meth"/>
    <property type="match status" value="1"/>
</dbReference>
<dbReference type="EC" id="2.1.1.297" evidence="1"/>
<dbReference type="InterPro" id="IPR029063">
    <property type="entry name" value="SAM-dependent_MTases_sf"/>
</dbReference>
<evidence type="ECO:0000256" key="1">
    <source>
        <dbReference type="ARBA" id="ARBA00012771"/>
    </source>
</evidence>